<sequence>MTKGDNIFKKIINSIYNLKEFPSYRKEGIKKAILYALILTIFIGGIKGIIKSIGFNNSSNETIRIISDEKYKFSIVNGQLNLVNTPLKIEENNMIIYMDKDITISESAKLSNSTIVNEGTYILMLNDGIVVNSNNSGISQMKYNYNELGIMNGFDNKTLIDMIRNIKLPIMVLIAIVYIIQEFIFYLMVALMIGVLSLIPSKLFKLNMELEELFSLAIYTATFPNILILILTILVPNVPFDTAGMVGTIIFTYIILNDLRKEINL</sequence>
<feature type="transmembrane region" description="Helical" evidence="1">
    <location>
        <begin position="242"/>
        <end position="259"/>
    </location>
</feature>
<reference evidence="2 3" key="1">
    <citation type="submission" date="2020-08" db="EMBL/GenBank/DDBJ databases">
        <title>A Genomic Blueprint of the Chicken Gut Microbiome.</title>
        <authorList>
            <person name="Gilroy R."/>
            <person name="Ravi A."/>
            <person name="Getino M."/>
            <person name="Pursley I."/>
            <person name="Horton D.L."/>
            <person name="Alikhan N.-F."/>
            <person name="Baker D."/>
            <person name="Gharbi K."/>
            <person name="Hall N."/>
            <person name="Watson M."/>
            <person name="Adriaenssens E.M."/>
            <person name="Foster-Nyarko E."/>
            <person name="Jarju S."/>
            <person name="Secka A."/>
            <person name="Antonio M."/>
            <person name="Oren A."/>
            <person name="Chaudhuri R."/>
            <person name="La Ragione R.M."/>
            <person name="Hildebrand F."/>
            <person name="Pallen M.J."/>
        </authorList>
    </citation>
    <scope>NUCLEOTIDE SEQUENCE [LARGE SCALE GENOMIC DNA]</scope>
    <source>
        <strain evidence="2 3">Sa3CVN1</strain>
    </source>
</reference>
<comment type="caution">
    <text evidence="2">The sequence shown here is derived from an EMBL/GenBank/DDBJ whole genome shotgun (WGS) entry which is preliminary data.</text>
</comment>
<protein>
    <submittedName>
        <fullName evidence="2">DUF1189 family protein</fullName>
    </submittedName>
</protein>
<evidence type="ECO:0000313" key="3">
    <source>
        <dbReference type="Proteomes" id="UP000627781"/>
    </source>
</evidence>
<feature type="transmembrane region" description="Helical" evidence="1">
    <location>
        <begin position="32"/>
        <end position="50"/>
    </location>
</feature>
<keyword evidence="1" id="KW-0812">Transmembrane</keyword>
<accession>A0ABR8PRV7</accession>
<evidence type="ECO:0000313" key="2">
    <source>
        <dbReference type="EMBL" id="MBD7910855.1"/>
    </source>
</evidence>
<dbReference type="EMBL" id="JACSRA010000007">
    <property type="protein sequence ID" value="MBD7910855.1"/>
    <property type="molecule type" value="Genomic_DNA"/>
</dbReference>
<gene>
    <name evidence="2" type="ORF">H9661_05745</name>
</gene>
<dbReference type="RefSeq" id="WP_143317793.1">
    <property type="nucleotide sequence ID" value="NZ_JACSRA010000007.1"/>
</dbReference>
<name>A0ABR8PRV7_9CLOT</name>
<feature type="transmembrane region" description="Helical" evidence="1">
    <location>
        <begin position="213"/>
        <end position="236"/>
    </location>
</feature>
<keyword evidence="3" id="KW-1185">Reference proteome</keyword>
<keyword evidence="1" id="KW-0472">Membrane</keyword>
<evidence type="ECO:0000256" key="1">
    <source>
        <dbReference type="SAM" id="Phobius"/>
    </source>
</evidence>
<dbReference type="Pfam" id="PF06691">
    <property type="entry name" value="DUF1189"/>
    <property type="match status" value="1"/>
</dbReference>
<organism evidence="2 3">
    <name type="scientific">Clostridium cibarium</name>
    <dbReference type="NCBI Taxonomy" id="2762247"/>
    <lineage>
        <taxon>Bacteria</taxon>
        <taxon>Bacillati</taxon>
        <taxon>Bacillota</taxon>
        <taxon>Clostridia</taxon>
        <taxon>Eubacteriales</taxon>
        <taxon>Clostridiaceae</taxon>
        <taxon>Clostridium</taxon>
    </lineage>
</organism>
<dbReference type="InterPro" id="IPR009574">
    <property type="entry name" value="DUF1189"/>
</dbReference>
<proteinExistence type="predicted"/>
<dbReference type="Proteomes" id="UP000627781">
    <property type="component" value="Unassembled WGS sequence"/>
</dbReference>
<keyword evidence="1" id="KW-1133">Transmembrane helix</keyword>
<feature type="transmembrane region" description="Helical" evidence="1">
    <location>
        <begin position="168"/>
        <end position="201"/>
    </location>
</feature>